<dbReference type="PANTHER" id="PTHR42815:SF2">
    <property type="entry name" value="FAD-BINDING, PUTATIVE (AFU_ORTHOLOGUE AFUA_6G07600)-RELATED"/>
    <property type="match status" value="1"/>
</dbReference>
<evidence type="ECO:0000313" key="3">
    <source>
        <dbReference type="Proteomes" id="UP001501747"/>
    </source>
</evidence>
<sequence length="286" mass="31209">MRHPGEQVLQSRAGVTRPLGSARVGPDIPAVAAEFLSTQRLVVLGAADDEGAVWASPVAGPPGFVRAQGERTVLVDRKPLPQDPLATAFDDERDIGVLAIEPATRRRMRINGRARQSGGTLVLHTEQVYANCPKYIQTRTVIDDDDDTAPAAPGARSATELDAAQRAWIASADTFFIATLAPCLGADTSHRGGNPGFVTVTDERRLSWPDYVGNFMFMTLGNLELDPRAGLLFLDWERGATLQLTGRAGTDWDQRTVHFELDRVVELTGLAMPKWAFGEYSRFNPR</sequence>
<dbReference type="SUPFAM" id="SSF50475">
    <property type="entry name" value="FMN-binding split barrel"/>
    <property type="match status" value="1"/>
</dbReference>
<dbReference type="InterPro" id="IPR012349">
    <property type="entry name" value="Split_barrel_FMN-bd"/>
</dbReference>
<accession>A0ABP7SK49</accession>
<dbReference type="RefSeq" id="WP_344876812.1">
    <property type="nucleotide sequence ID" value="NZ_BAABAL010000016.1"/>
</dbReference>
<keyword evidence="3" id="KW-1185">Reference proteome</keyword>
<reference evidence="3" key="1">
    <citation type="journal article" date="2019" name="Int. J. Syst. Evol. Microbiol.">
        <title>The Global Catalogue of Microorganisms (GCM) 10K type strain sequencing project: providing services to taxonomists for standard genome sequencing and annotation.</title>
        <authorList>
            <consortium name="The Broad Institute Genomics Platform"/>
            <consortium name="The Broad Institute Genome Sequencing Center for Infectious Disease"/>
            <person name="Wu L."/>
            <person name="Ma J."/>
        </authorList>
    </citation>
    <scope>NUCLEOTIDE SEQUENCE [LARGE SCALE GENOMIC DNA]</scope>
    <source>
        <strain evidence="3">JCM 17342</strain>
    </source>
</reference>
<evidence type="ECO:0000256" key="1">
    <source>
        <dbReference type="SAM" id="MobiDB-lite"/>
    </source>
</evidence>
<gene>
    <name evidence="2" type="ORF">GCM10022247_39230</name>
</gene>
<proteinExistence type="predicted"/>
<dbReference type="EMBL" id="BAABAL010000016">
    <property type="protein sequence ID" value="GAA4012785.1"/>
    <property type="molecule type" value="Genomic_DNA"/>
</dbReference>
<comment type="caution">
    <text evidence="2">The sequence shown here is derived from an EMBL/GenBank/DDBJ whole genome shotgun (WGS) entry which is preliminary data.</text>
</comment>
<evidence type="ECO:0000313" key="2">
    <source>
        <dbReference type="EMBL" id="GAA4012785.1"/>
    </source>
</evidence>
<dbReference type="PANTHER" id="PTHR42815">
    <property type="entry name" value="FAD-BINDING, PUTATIVE (AFU_ORTHOLOGUE AFUA_6G07600)-RELATED"/>
    <property type="match status" value="1"/>
</dbReference>
<feature type="region of interest" description="Disordered" evidence="1">
    <location>
        <begin position="1"/>
        <end position="20"/>
    </location>
</feature>
<dbReference type="Gene3D" id="2.30.110.10">
    <property type="entry name" value="Electron Transport, Fmn-binding Protein, Chain A"/>
    <property type="match status" value="2"/>
</dbReference>
<name>A0ABP7SK49_9PSEU</name>
<protein>
    <submittedName>
        <fullName evidence="2">Pyridoxamine 5'-phosphate oxidase family protein</fullName>
    </submittedName>
</protein>
<organism evidence="2 3">
    <name type="scientific">Allokutzneria multivorans</name>
    <dbReference type="NCBI Taxonomy" id="1142134"/>
    <lineage>
        <taxon>Bacteria</taxon>
        <taxon>Bacillati</taxon>
        <taxon>Actinomycetota</taxon>
        <taxon>Actinomycetes</taxon>
        <taxon>Pseudonocardiales</taxon>
        <taxon>Pseudonocardiaceae</taxon>
        <taxon>Allokutzneria</taxon>
    </lineage>
</organism>
<dbReference type="Proteomes" id="UP001501747">
    <property type="component" value="Unassembled WGS sequence"/>
</dbReference>